<feature type="transmembrane region" description="Helical" evidence="3">
    <location>
        <begin position="61"/>
        <end position="87"/>
    </location>
</feature>
<dbReference type="PANTHER" id="PTHR11360:SF260">
    <property type="entry name" value="MFS DOMAIN-CONTAINING PROTEIN"/>
    <property type="match status" value="1"/>
</dbReference>
<dbReference type="InterPro" id="IPR050327">
    <property type="entry name" value="Proton-linked_MCT"/>
</dbReference>
<dbReference type="Proteomes" id="UP000663879">
    <property type="component" value="Unassembled WGS sequence"/>
</dbReference>
<feature type="transmembrane region" description="Helical" evidence="3">
    <location>
        <begin position="891"/>
        <end position="912"/>
    </location>
</feature>
<proteinExistence type="predicted"/>
<dbReference type="AlphaFoldDB" id="A0A813M8M6"/>
<dbReference type="PANTHER" id="PTHR11360">
    <property type="entry name" value="MONOCARBOXYLATE TRANSPORTER"/>
    <property type="match status" value="1"/>
</dbReference>
<evidence type="ECO:0000256" key="1">
    <source>
        <dbReference type="SAM" id="Coils"/>
    </source>
</evidence>
<feature type="coiled-coil region" evidence="1">
    <location>
        <begin position="456"/>
        <end position="483"/>
    </location>
</feature>
<dbReference type="InterPro" id="IPR036259">
    <property type="entry name" value="MFS_trans_sf"/>
</dbReference>
<feature type="compositionally biased region" description="Acidic residues" evidence="2">
    <location>
        <begin position="729"/>
        <end position="750"/>
    </location>
</feature>
<gene>
    <name evidence="4" type="ORF">OXX778_LOCUS1661</name>
</gene>
<comment type="caution">
    <text evidence="4">The sequence shown here is derived from an EMBL/GenBank/DDBJ whole genome shotgun (WGS) entry which is preliminary data.</text>
</comment>
<feature type="compositionally biased region" description="Acidic residues" evidence="2">
    <location>
        <begin position="248"/>
        <end position="265"/>
    </location>
</feature>
<keyword evidence="5" id="KW-1185">Reference proteome</keyword>
<keyword evidence="3" id="KW-0472">Membrane</keyword>
<dbReference type="OrthoDB" id="410267at2759"/>
<protein>
    <submittedName>
        <fullName evidence="4">Uncharacterized protein</fullName>
    </submittedName>
</protein>
<name>A0A813M8M6_9BILA</name>
<evidence type="ECO:0000256" key="2">
    <source>
        <dbReference type="SAM" id="MobiDB-lite"/>
    </source>
</evidence>
<keyword evidence="1" id="KW-0175">Coiled coil</keyword>
<evidence type="ECO:0000256" key="3">
    <source>
        <dbReference type="SAM" id="Phobius"/>
    </source>
</evidence>
<evidence type="ECO:0000313" key="4">
    <source>
        <dbReference type="EMBL" id="CAF0716142.1"/>
    </source>
</evidence>
<organism evidence="4 5">
    <name type="scientific">Brachionus calyciflorus</name>
    <dbReference type="NCBI Taxonomy" id="104777"/>
    <lineage>
        <taxon>Eukaryota</taxon>
        <taxon>Metazoa</taxon>
        <taxon>Spiralia</taxon>
        <taxon>Gnathifera</taxon>
        <taxon>Rotifera</taxon>
        <taxon>Eurotatoria</taxon>
        <taxon>Monogononta</taxon>
        <taxon>Pseudotrocha</taxon>
        <taxon>Ploima</taxon>
        <taxon>Brachionidae</taxon>
        <taxon>Brachionus</taxon>
    </lineage>
</organism>
<dbReference type="InterPro" id="IPR011701">
    <property type="entry name" value="MFS"/>
</dbReference>
<feature type="region of interest" description="Disordered" evidence="2">
    <location>
        <begin position="248"/>
        <end position="272"/>
    </location>
</feature>
<feature type="transmembrane region" description="Helical" evidence="3">
    <location>
        <begin position="950"/>
        <end position="972"/>
    </location>
</feature>
<feature type="transmembrane region" description="Helical" evidence="3">
    <location>
        <begin position="215"/>
        <end position="238"/>
    </location>
</feature>
<feature type="transmembrane region" description="Helical" evidence="3">
    <location>
        <begin position="155"/>
        <end position="182"/>
    </location>
</feature>
<dbReference type="GO" id="GO:0008028">
    <property type="term" value="F:monocarboxylic acid transmembrane transporter activity"/>
    <property type="evidence" value="ECO:0007669"/>
    <property type="project" value="TreeGrafter"/>
</dbReference>
<dbReference type="SUPFAM" id="SSF103473">
    <property type="entry name" value="MFS general substrate transporter"/>
    <property type="match status" value="2"/>
</dbReference>
<dbReference type="Gene3D" id="1.20.1250.20">
    <property type="entry name" value="MFS general substrate transporter like domains"/>
    <property type="match status" value="2"/>
</dbReference>
<sequence>MLVESLNKSTKSLNATDEIKPSKKKVVLINDENIDIPKTKTLSSSSDSLSMKSTTGFSCNFSLVVLVASFISYMLASLLSGCFGVFFENMETELGWSKSKCAFIGGLISALQDLTGPISSALTNQFGCRKTAFFGGLIASLGMIGSAYAKDFWLLGFLMGGVTGFGSSLVLVSSVVVVTYYFEEKPSFAAGLTISGGSLGQSIFSLIIIKLNEVYGRSGCFLILGGILLNIIVCASLFRPLKWELEDEEDSDDEESDEESEEELEKDSSKNDTKSSLIKSLSKVNSLNENKNVEFFQVDNPKIFKKILKSSNFINLKLNDNDNKNFGFISESCLYNNRNNVSVVSLKSNVLLDEIRPLKQLLSSNIDSRSLSRCHSLELRTSRSETNGLKWNSSVPTDLDSMETNLEEPEFLTEVKQDEEYVVVDADDLDNCGSNLLLSRNAIYVPILPEENLTKVDDLNETLDHAKMDLKKSTENLDKNENKIMSFLKNKFNRPKETQLVENIVVNNLSKPKNPKSNNQILINKNGQKIPHKKYYIAKCNCKNKPQNFNVNSKKTLKNRHLPTCPLYYIKVNQSTGVQNKNMFHIPNLFQNSYRFPLHFKNVYYYKSLLNLNMRIMVLRPHGAGALTVNPPPTNANNVSLSCPDLNLRQILIVKRNNLNNSDWKTPILTIKKTSSKKLDNLENLKSCSGAKVLNAGSILLLPGSSNRRESASKKILNEENLDKISSLSEEESDEDDEDEDDDDDDDECDNCLTRNKYGNIVYKYLFKPLVRPLKFIYYTAIENLKLFKLFKFIIFALCNFILSFFYEAPFYFINSFMTETGSTQSQAGTVTVAVGLVSVFSTIVYGYIGDSKKVNPIILYSVSLILCGICCCAVPFFITNYWITMVLMNLLGALISVSDVLVPIICVNIVGYDDFVNAYGLMFFCQGLASFSGPPVLGMVVDYTGNYTLSYYLIGLGICISGLVLSTILCYEKIEKKNKIVKCQASEKA</sequence>
<accession>A0A813M8M6</accession>
<feature type="transmembrane region" description="Helical" evidence="3">
    <location>
        <begin position="189"/>
        <end position="209"/>
    </location>
</feature>
<dbReference type="Pfam" id="PF07690">
    <property type="entry name" value="MFS_1"/>
    <property type="match status" value="2"/>
</dbReference>
<feature type="transmembrane region" description="Helical" evidence="3">
    <location>
        <begin position="131"/>
        <end position="149"/>
    </location>
</feature>
<keyword evidence="3" id="KW-0812">Transmembrane</keyword>
<reference evidence="4" key="1">
    <citation type="submission" date="2021-02" db="EMBL/GenBank/DDBJ databases">
        <authorList>
            <person name="Nowell W R."/>
        </authorList>
    </citation>
    <scope>NUCLEOTIDE SEQUENCE</scope>
    <source>
        <strain evidence="4">Ploen Becks lab</strain>
    </source>
</reference>
<evidence type="ECO:0000313" key="5">
    <source>
        <dbReference type="Proteomes" id="UP000663879"/>
    </source>
</evidence>
<dbReference type="EMBL" id="CAJNOC010000113">
    <property type="protein sequence ID" value="CAF0716142.1"/>
    <property type="molecule type" value="Genomic_DNA"/>
</dbReference>
<feature type="transmembrane region" description="Helical" evidence="3">
    <location>
        <begin position="827"/>
        <end position="849"/>
    </location>
</feature>
<feature type="transmembrane region" description="Helical" evidence="3">
    <location>
        <begin position="858"/>
        <end position="879"/>
    </location>
</feature>
<keyword evidence="3" id="KW-1133">Transmembrane helix</keyword>
<feature type="region of interest" description="Disordered" evidence="2">
    <location>
        <begin position="727"/>
        <end position="750"/>
    </location>
</feature>
<feature type="transmembrane region" description="Helical" evidence="3">
    <location>
        <begin position="790"/>
        <end position="807"/>
    </location>
</feature>